<evidence type="ECO:0000313" key="6">
    <source>
        <dbReference type="Proteomes" id="UP000019804"/>
    </source>
</evidence>
<dbReference type="Pfam" id="PF22061">
    <property type="entry name" value="CSN7_HB_subdom"/>
    <property type="match status" value="1"/>
</dbReference>
<protein>
    <recommendedName>
        <fullName evidence="4">PCI domain-containing protein</fullName>
    </recommendedName>
</protein>
<reference evidence="6" key="1">
    <citation type="journal article" date="2014" name="Nat. Commun.">
        <title>Genomic adaptations of the halophilic Dead Sea filamentous fungus Eurotium rubrum.</title>
        <authorList>
            <person name="Kis-Papo T."/>
            <person name="Weig A.R."/>
            <person name="Riley R."/>
            <person name="Persoh D."/>
            <person name="Salamov A."/>
            <person name="Sun H."/>
            <person name="Lipzen A."/>
            <person name="Wasser S.P."/>
            <person name="Rambold G."/>
            <person name="Grigoriev I.V."/>
            <person name="Nevo E."/>
        </authorList>
    </citation>
    <scope>NUCLEOTIDE SEQUENCE [LARGE SCALE GENOMIC DNA]</scope>
    <source>
        <strain evidence="6">CBS 135680</strain>
    </source>
</reference>
<evidence type="ECO:0000259" key="4">
    <source>
        <dbReference type="PROSITE" id="PS50250"/>
    </source>
</evidence>
<evidence type="ECO:0000256" key="1">
    <source>
        <dbReference type="ARBA" id="ARBA00008482"/>
    </source>
</evidence>
<dbReference type="PANTHER" id="PTHR15350:SF5">
    <property type="entry name" value="COP9 SIGNALOSOME COMPLEX SUBUNIT 7"/>
    <property type="match status" value="1"/>
</dbReference>
<dbReference type="Proteomes" id="UP000019804">
    <property type="component" value="Unassembled WGS sequence"/>
</dbReference>
<dbReference type="RefSeq" id="XP_040636445.1">
    <property type="nucleotide sequence ID" value="XM_040782604.1"/>
</dbReference>
<sequence>MDHTHARALEALQSFIHLANSNSATSPRFIAKIINDATSNPQTYVFAELLETPAIQSLRSKETPEEYQGYLTLLEIFAWGAWKDYQSTPNLPELNQDQILKLRLLSLLSLAPTIKPLTYESLMDALSIPTPAELESLVTKAIYSSLMTARLSPASDPPTVNVTSVAPLRDVKPQSLLSMILILTEWESRCGSVISDIEAEIEKIKSNTAKRAAKENTRAELLNKAINSWPGEGDEGHPRRSGMREGRRLGPGGGGSSGNKREYSADDNDDDGYFENGSDDAGAAGSRMDIDEGIGSSRTAARQAKRLLGKKG</sequence>
<evidence type="ECO:0000256" key="3">
    <source>
        <dbReference type="SAM" id="MobiDB-lite"/>
    </source>
</evidence>
<evidence type="ECO:0000313" key="5">
    <source>
        <dbReference type="EMBL" id="EYE92757.1"/>
    </source>
</evidence>
<proteinExistence type="inferred from homology"/>
<dbReference type="STRING" id="1388766.A0A017S722"/>
<feature type="region of interest" description="Disordered" evidence="3">
    <location>
        <begin position="224"/>
        <end position="312"/>
    </location>
</feature>
<comment type="similarity">
    <text evidence="1">Belongs to the CSN7/EIF3M family. CSN7 subfamily.</text>
</comment>
<accession>A0A017S722</accession>
<evidence type="ECO:0000256" key="2">
    <source>
        <dbReference type="ARBA" id="ARBA00022790"/>
    </source>
</evidence>
<gene>
    <name evidence="5" type="ORF">EURHEDRAFT_415122</name>
</gene>
<dbReference type="SMART" id="SM00088">
    <property type="entry name" value="PINT"/>
    <property type="match status" value="1"/>
</dbReference>
<dbReference type="GO" id="GO:0008180">
    <property type="term" value="C:COP9 signalosome"/>
    <property type="evidence" value="ECO:0007669"/>
    <property type="project" value="UniProtKB-KW"/>
</dbReference>
<dbReference type="Pfam" id="PF01399">
    <property type="entry name" value="PCI"/>
    <property type="match status" value="1"/>
</dbReference>
<dbReference type="InterPro" id="IPR000717">
    <property type="entry name" value="PCI_dom"/>
</dbReference>
<dbReference type="HOGENOM" id="CLU_054426_0_0_1"/>
<feature type="compositionally biased region" description="Basic and acidic residues" evidence="3">
    <location>
        <begin position="234"/>
        <end position="248"/>
    </location>
</feature>
<feature type="domain" description="PCI" evidence="4">
    <location>
        <begin position="4"/>
        <end position="165"/>
    </location>
</feature>
<dbReference type="InterPro" id="IPR045237">
    <property type="entry name" value="COPS7/eIF3m"/>
</dbReference>
<dbReference type="GeneID" id="63697728"/>
<dbReference type="EMBL" id="KK088435">
    <property type="protein sequence ID" value="EYE92757.1"/>
    <property type="molecule type" value="Genomic_DNA"/>
</dbReference>
<dbReference type="PROSITE" id="PS50250">
    <property type="entry name" value="PCI"/>
    <property type="match status" value="1"/>
</dbReference>
<keyword evidence="2" id="KW-0736">Signalosome</keyword>
<keyword evidence="6" id="KW-1185">Reference proteome</keyword>
<dbReference type="AlphaFoldDB" id="A0A017S722"/>
<feature type="compositionally biased region" description="Basic residues" evidence="3">
    <location>
        <begin position="303"/>
        <end position="312"/>
    </location>
</feature>
<name>A0A017S722_ASPRC</name>
<dbReference type="PANTHER" id="PTHR15350">
    <property type="entry name" value="COP9 SIGNALOSOME COMPLEX SUBUNIT 7/DENDRITIC CELL PROTEIN GA17"/>
    <property type="match status" value="1"/>
</dbReference>
<dbReference type="OrthoDB" id="10265275at2759"/>
<organism evidence="5 6">
    <name type="scientific">Aspergillus ruber (strain CBS 135680)</name>
    <dbReference type="NCBI Taxonomy" id="1388766"/>
    <lineage>
        <taxon>Eukaryota</taxon>
        <taxon>Fungi</taxon>
        <taxon>Dikarya</taxon>
        <taxon>Ascomycota</taxon>
        <taxon>Pezizomycotina</taxon>
        <taxon>Eurotiomycetes</taxon>
        <taxon>Eurotiomycetidae</taxon>
        <taxon>Eurotiales</taxon>
        <taxon>Aspergillaceae</taxon>
        <taxon>Aspergillus</taxon>
        <taxon>Aspergillus subgen. Aspergillus</taxon>
    </lineage>
</organism>